<evidence type="ECO:0000256" key="2">
    <source>
        <dbReference type="ARBA" id="ARBA00022737"/>
    </source>
</evidence>
<dbReference type="PANTHER" id="PTHR47994:SF5">
    <property type="entry name" value="F14D16.11-RELATED"/>
    <property type="match status" value="1"/>
</dbReference>
<dbReference type="GO" id="GO:0005634">
    <property type="term" value="C:nucleus"/>
    <property type="evidence" value="ECO:0007669"/>
    <property type="project" value="UniProtKB-SubCell"/>
</dbReference>
<feature type="domain" description="Myb-like" evidence="7">
    <location>
        <begin position="47"/>
        <end position="97"/>
    </location>
</feature>
<dbReference type="Proteomes" id="UP000017836">
    <property type="component" value="Unassembled WGS sequence"/>
</dbReference>
<dbReference type="InterPro" id="IPR015495">
    <property type="entry name" value="Myb_TF_plants"/>
</dbReference>
<evidence type="ECO:0000256" key="5">
    <source>
        <dbReference type="ARBA" id="ARBA00023163"/>
    </source>
</evidence>
<keyword evidence="4" id="KW-0238">DNA-binding</keyword>
<proteinExistence type="predicted"/>
<dbReference type="GO" id="GO:0000976">
    <property type="term" value="F:transcription cis-regulatory region binding"/>
    <property type="evidence" value="ECO:0007669"/>
    <property type="project" value="UniProtKB-ARBA"/>
</dbReference>
<comment type="subcellular location">
    <subcellularLocation>
        <location evidence="1">Nucleus</location>
    </subcellularLocation>
</comment>
<dbReference type="CDD" id="cd00167">
    <property type="entry name" value="SANT"/>
    <property type="match status" value="1"/>
</dbReference>
<dbReference type="PROSITE" id="PS50090">
    <property type="entry name" value="MYB_LIKE"/>
    <property type="match status" value="2"/>
</dbReference>
<evidence type="ECO:0000256" key="3">
    <source>
        <dbReference type="ARBA" id="ARBA00023015"/>
    </source>
</evidence>
<accession>W1PFQ6</accession>
<dbReference type="PANTHER" id="PTHR47994">
    <property type="entry name" value="F14D16.11-RELATED"/>
    <property type="match status" value="1"/>
</dbReference>
<feature type="domain" description="HTH myb-type" evidence="8">
    <location>
        <begin position="47"/>
        <end position="101"/>
    </location>
</feature>
<keyword evidence="2" id="KW-0677">Repeat</keyword>
<keyword evidence="3" id="KW-0805">Transcription regulation</keyword>
<keyword evidence="6" id="KW-0539">Nucleus</keyword>
<dbReference type="Pfam" id="PF00249">
    <property type="entry name" value="Myb_DNA-binding"/>
    <property type="match status" value="1"/>
</dbReference>
<dbReference type="eggNOG" id="KOG0048">
    <property type="taxonomic scope" value="Eukaryota"/>
</dbReference>
<dbReference type="HOGENOM" id="CLU_1143917_0_0_1"/>
<dbReference type="SUPFAM" id="SSF46689">
    <property type="entry name" value="Homeodomain-like"/>
    <property type="match status" value="1"/>
</dbReference>
<dbReference type="AlphaFoldDB" id="W1PFQ6"/>
<keyword evidence="5" id="KW-0804">Transcription</keyword>
<name>W1PFQ6_AMBTC</name>
<dbReference type="InterPro" id="IPR017930">
    <property type="entry name" value="Myb_dom"/>
</dbReference>
<feature type="domain" description="Myb-like" evidence="7">
    <location>
        <begin position="9"/>
        <end position="46"/>
    </location>
</feature>
<evidence type="ECO:0000313" key="9">
    <source>
        <dbReference type="EMBL" id="ERN05900.1"/>
    </source>
</evidence>
<organism evidence="9 10">
    <name type="scientific">Amborella trichopoda</name>
    <dbReference type="NCBI Taxonomy" id="13333"/>
    <lineage>
        <taxon>Eukaryota</taxon>
        <taxon>Viridiplantae</taxon>
        <taxon>Streptophyta</taxon>
        <taxon>Embryophyta</taxon>
        <taxon>Tracheophyta</taxon>
        <taxon>Spermatophyta</taxon>
        <taxon>Magnoliopsida</taxon>
        <taxon>Amborellales</taxon>
        <taxon>Amborellaceae</taxon>
        <taxon>Amborella</taxon>
    </lineage>
</organism>
<evidence type="ECO:0000256" key="6">
    <source>
        <dbReference type="ARBA" id="ARBA00023242"/>
    </source>
</evidence>
<evidence type="ECO:0000313" key="10">
    <source>
        <dbReference type="Proteomes" id="UP000017836"/>
    </source>
</evidence>
<dbReference type="PROSITE" id="PS51294">
    <property type="entry name" value="HTH_MYB"/>
    <property type="match status" value="2"/>
</dbReference>
<evidence type="ECO:0000259" key="7">
    <source>
        <dbReference type="PROSITE" id="PS50090"/>
    </source>
</evidence>
<gene>
    <name evidence="9" type="ORF">AMTR_s00006p00267240</name>
</gene>
<evidence type="ECO:0000256" key="1">
    <source>
        <dbReference type="ARBA" id="ARBA00004123"/>
    </source>
</evidence>
<dbReference type="InterPro" id="IPR009057">
    <property type="entry name" value="Homeodomain-like_sf"/>
</dbReference>
<dbReference type="Gramene" id="ERN05900">
    <property type="protein sequence ID" value="ERN05900"/>
    <property type="gene ID" value="AMTR_s00006p00267240"/>
</dbReference>
<keyword evidence="10" id="KW-1185">Reference proteome</keyword>
<dbReference type="FunFam" id="1.10.10.60:FF:000394">
    <property type="entry name" value="MYB transcription factor"/>
    <property type="match status" value="1"/>
</dbReference>
<dbReference type="Gene3D" id="1.10.10.60">
    <property type="entry name" value="Homeodomain-like"/>
    <property type="match status" value="2"/>
</dbReference>
<feature type="domain" description="HTH myb-type" evidence="8">
    <location>
        <begin position="9"/>
        <end position="32"/>
    </location>
</feature>
<protein>
    <submittedName>
        <fullName evidence="9">Uncharacterized protein</fullName>
    </submittedName>
</protein>
<evidence type="ECO:0000256" key="4">
    <source>
        <dbReference type="ARBA" id="ARBA00023125"/>
    </source>
</evidence>
<evidence type="ECO:0000259" key="8">
    <source>
        <dbReference type="PROSITE" id="PS51294"/>
    </source>
</evidence>
<reference evidence="10" key="1">
    <citation type="journal article" date="2013" name="Science">
        <title>The Amborella genome and the evolution of flowering plants.</title>
        <authorList>
            <consortium name="Amborella Genome Project"/>
        </authorList>
    </citation>
    <scope>NUCLEOTIDE SEQUENCE [LARGE SCALE GENOMIC DNA]</scope>
</reference>
<dbReference type="EMBL" id="KI393980">
    <property type="protein sequence ID" value="ERN05900.1"/>
    <property type="molecule type" value="Genomic_DNA"/>
</dbReference>
<dbReference type="SMART" id="SM00717">
    <property type="entry name" value="SANT"/>
    <property type="match status" value="2"/>
</dbReference>
<sequence length="243" mass="26921">MTRAPCCDKSGTKKGPWTPEEDQKLVEYIRLLRCGKSCRLRWTNYLRPDIKRGNFSIEEETAIITLHSILGNKWSAIAARLPGRTDNEIKNHWNTHLKKRLLKMGIDPLTHESIASPDPPNMDQGLSFSAIMSQAGTPTNHFGSQSVRPMNMSGGFCLQEPIHDGDQVNYSGLSKFMEGHGCYLGTMASSMSKELESETAMGQVWPTDGERIGHGCIEGKGQYWSGLLKCVAAVMKPGGFMKT</sequence>
<dbReference type="InterPro" id="IPR001005">
    <property type="entry name" value="SANT/Myb"/>
</dbReference>